<protein>
    <submittedName>
        <fullName evidence="1">Uncharacterized protein</fullName>
    </submittedName>
</protein>
<dbReference type="Proteomes" id="UP000537592">
    <property type="component" value="Unassembled WGS sequence"/>
</dbReference>
<keyword evidence="2" id="KW-1185">Reference proteome</keyword>
<evidence type="ECO:0000313" key="1">
    <source>
        <dbReference type="EMBL" id="MBB3809439.1"/>
    </source>
</evidence>
<comment type="caution">
    <text evidence="1">The sequence shown here is derived from an EMBL/GenBank/DDBJ whole genome shotgun (WGS) entry which is preliminary data.</text>
</comment>
<proteinExistence type="predicted"/>
<reference evidence="1 2" key="1">
    <citation type="submission" date="2020-08" db="EMBL/GenBank/DDBJ databases">
        <title>Genomic Encyclopedia of Type Strains, Phase IV (KMG-IV): sequencing the most valuable type-strain genomes for metagenomic binning, comparative biology and taxonomic classification.</title>
        <authorList>
            <person name="Goeker M."/>
        </authorList>
    </citation>
    <scope>NUCLEOTIDE SEQUENCE [LARGE SCALE GENOMIC DNA]</scope>
    <source>
        <strain evidence="1 2">DSM 28760</strain>
    </source>
</reference>
<dbReference type="AlphaFoldDB" id="A0A7W5Z486"/>
<name>A0A7W5Z486_9HYPH</name>
<dbReference type="EMBL" id="JACICC010000003">
    <property type="protein sequence ID" value="MBB3809439.1"/>
    <property type="molecule type" value="Genomic_DNA"/>
</dbReference>
<dbReference type="RefSeq" id="WP_183751540.1">
    <property type="nucleotide sequence ID" value="NZ_JACICC010000003.1"/>
</dbReference>
<sequence>MQRLTKMQQTEQYPPPIVMMNAAAKFPFRLAERLVRSPAQTRCLACQTVISGRCEIQTLNASIPQKNLQDIIPAD</sequence>
<gene>
    <name evidence="1" type="ORF">FHS81_001521</name>
</gene>
<evidence type="ECO:0000313" key="2">
    <source>
        <dbReference type="Proteomes" id="UP000537592"/>
    </source>
</evidence>
<accession>A0A7W5Z486</accession>
<organism evidence="1 2">
    <name type="scientific">Pseudochelatococcus contaminans</name>
    <dbReference type="NCBI Taxonomy" id="1538103"/>
    <lineage>
        <taxon>Bacteria</taxon>
        <taxon>Pseudomonadati</taxon>
        <taxon>Pseudomonadota</taxon>
        <taxon>Alphaproteobacteria</taxon>
        <taxon>Hyphomicrobiales</taxon>
        <taxon>Chelatococcaceae</taxon>
        <taxon>Pseudochelatococcus</taxon>
    </lineage>
</organism>